<gene>
    <name evidence="3" type="ORF">CYMTET_10544</name>
</gene>
<dbReference type="Proteomes" id="UP001190700">
    <property type="component" value="Unassembled WGS sequence"/>
</dbReference>
<protein>
    <submittedName>
        <fullName evidence="3">Uncharacterized protein</fullName>
    </submittedName>
</protein>
<evidence type="ECO:0000256" key="2">
    <source>
        <dbReference type="SAM" id="MobiDB-lite"/>
    </source>
</evidence>
<organism evidence="3 4">
    <name type="scientific">Cymbomonas tetramitiformis</name>
    <dbReference type="NCBI Taxonomy" id="36881"/>
    <lineage>
        <taxon>Eukaryota</taxon>
        <taxon>Viridiplantae</taxon>
        <taxon>Chlorophyta</taxon>
        <taxon>Pyramimonadophyceae</taxon>
        <taxon>Pyramimonadales</taxon>
        <taxon>Pyramimonadaceae</taxon>
        <taxon>Cymbomonas</taxon>
    </lineage>
</organism>
<feature type="compositionally biased region" description="Polar residues" evidence="2">
    <location>
        <begin position="225"/>
        <end position="236"/>
    </location>
</feature>
<dbReference type="AlphaFoldDB" id="A0AAE0GP45"/>
<keyword evidence="4" id="KW-1185">Reference proteome</keyword>
<reference evidence="3 4" key="1">
    <citation type="journal article" date="2015" name="Genome Biol. Evol.">
        <title>Comparative Genomics of a Bacterivorous Green Alga Reveals Evolutionary Causalities and Consequences of Phago-Mixotrophic Mode of Nutrition.</title>
        <authorList>
            <person name="Burns J.A."/>
            <person name="Paasch A."/>
            <person name="Narechania A."/>
            <person name="Kim E."/>
        </authorList>
    </citation>
    <scope>NUCLEOTIDE SEQUENCE [LARGE SCALE GENOMIC DNA]</scope>
    <source>
        <strain evidence="3 4">PLY_AMNH</strain>
    </source>
</reference>
<feature type="region of interest" description="Disordered" evidence="2">
    <location>
        <begin position="344"/>
        <end position="372"/>
    </location>
</feature>
<evidence type="ECO:0000256" key="1">
    <source>
        <dbReference type="SAM" id="Coils"/>
    </source>
</evidence>
<evidence type="ECO:0000313" key="4">
    <source>
        <dbReference type="Proteomes" id="UP001190700"/>
    </source>
</evidence>
<feature type="region of interest" description="Disordered" evidence="2">
    <location>
        <begin position="416"/>
        <end position="437"/>
    </location>
</feature>
<feature type="compositionally biased region" description="Low complexity" evidence="2">
    <location>
        <begin position="204"/>
        <end position="217"/>
    </location>
</feature>
<dbReference type="EMBL" id="LGRX02003750">
    <property type="protein sequence ID" value="KAK3281677.1"/>
    <property type="molecule type" value="Genomic_DNA"/>
</dbReference>
<proteinExistence type="predicted"/>
<evidence type="ECO:0000313" key="3">
    <source>
        <dbReference type="EMBL" id="KAK3281677.1"/>
    </source>
</evidence>
<feature type="coiled-coil region" evidence="1">
    <location>
        <begin position="47"/>
        <end position="74"/>
    </location>
</feature>
<feature type="region of interest" description="Disordered" evidence="2">
    <location>
        <begin position="80"/>
        <end position="113"/>
    </location>
</feature>
<sequence>MAAVASLSSPSREQIVARGLPVTPTVTAICSEYDIATGQINHKQATEMDAEARMKRMENMLEKLENVALSFGQRLLDEKHHSLSRSRQKLYSEQPSRRQTAHTPEFHTPAPAVKGVGRLSAGARGGAPSAHHRPAPAEDAMLYTHDHHVAARARAPRHTVHFEERAGGKKPGHNPVRYHNTMSRTPPRARPEQYQAHTSPAKGRPSTTRTTTRSMTSLRDAERSLSPSKASHQQQFAWAERQLEDGDLPSNSNDFPERLVDSHLEPTSNFEDAVMLGESSGSAVWHKNQEIEYMLGVVERRFGIPRGVDDEEIDEVLLPRRSRAGRLQPTVYHLDLDDARMETESYKSWGPPGPPKHSLSSIANEEDPDAEELLSGDEAKPFIPTHHSAVPYWVWQGVGGSGGGFTADVAERHSIAGTSRMAEVQVPHVPPTQRRLR</sequence>
<feature type="compositionally biased region" description="Polar residues" evidence="2">
    <location>
        <begin position="89"/>
        <end position="102"/>
    </location>
</feature>
<name>A0AAE0GP45_9CHLO</name>
<keyword evidence="1" id="KW-0175">Coiled coil</keyword>
<comment type="caution">
    <text evidence="3">The sequence shown here is derived from an EMBL/GenBank/DDBJ whole genome shotgun (WGS) entry which is preliminary data.</text>
</comment>
<accession>A0AAE0GP45</accession>
<feature type="region of interest" description="Disordered" evidence="2">
    <location>
        <begin position="160"/>
        <end position="236"/>
    </location>
</feature>